<dbReference type="Proteomes" id="UP001254257">
    <property type="component" value="Unassembled WGS sequence"/>
</dbReference>
<dbReference type="Pfam" id="PF07786">
    <property type="entry name" value="HGSNAT_cat"/>
    <property type="match status" value="1"/>
</dbReference>
<feature type="transmembrane region" description="Helical" evidence="1">
    <location>
        <begin position="122"/>
        <end position="139"/>
    </location>
</feature>
<dbReference type="EMBL" id="JAWDID010000004">
    <property type="protein sequence ID" value="MDU0339047.1"/>
    <property type="molecule type" value="Genomic_DNA"/>
</dbReference>
<dbReference type="InterPro" id="IPR012429">
    <property type="entry name" value="HGSNAT_cat"/>
</dbReference>
<keyword evidence="3" id="KW-0808">Transferase</keyword>
<comment type="caution">
    <text evidence="3">The sequence shown here is derived from an EMBL/GenBank/DDBJ whole genome shotgun (WGS) entry which is preliminary data.</text>
</comment>
<sequence>MSEQATASAKIPTPAKTSTPARGRIELLDLARGIALLAMFVYHFAYDLSFFRLIRVDVVSDPGWRLFARLIAGSFLAIVGFSLILATRNGLNRQAYAKRFAMVAGAALLVTVGTWFAIPQNFIFFGILHHIALASLLALPFLRLPAVALALIAAVWFALPFILSGEVFETEWLSWLGFGPWPYTADFVPLFPWFACVLAGMALGKVALAKAPEGVWTLWRARSAPARLVALGGRNSLFVYLVHQPLFIGALMLFMQLSGPKLPDADAVPFLAACQRSCVATGTPKEACERVCSCSMEGLKRDELWSRVLADALTPEQTERAREIGLACARAR</sequence>
<evidence type="ECO:0000259" key="2">
    <source>
        <dbReference type="Pfam" id="PF07786"/>
    </source>
</evidence>
<proteinExistence type="predicted"/>
<gene>
    <name evidence="3" type="ORF">RKE40_04110</name>
</gene>
<accession>A0ABU3S2T7</accession>
<feature type="transmembrane region" description="Helical" evidence="1">
    <location>
        <begin position="237"/>
        <end position="255"/>
    </location>
</feature>
<evidence type="ECO:0000313" key="3">
    <source>
        <dbReference type="EMBL" id="MDU0339047.1"/>
    </source>
</evidence>
<feature type="transmembrane region" description="Helical" evidence="1">
    <location>
        <begin position="183"/>
        <end position="203"/>
    </location>
</feature>
<feature type="transmembrane region" description="Helical" evidence="1">
    <location>
        <begin position="27"/>
        <end position="46"/>
    </location>
</feature>
<feature type="transmembrane region" description="Helical" evidence="1">
    <location>
        <begin position="66"/>
        <end position="87"/>
    </location>
</feature>
<feature type="domain" description="Heparan-alpha-glucosaminide N-acetyltransferase catalytic" evidence="2">
    <location>
        <begin position="24"/>
        <end position="245"/>
    </location>
</feature>
<evidence type="ECO:0000313" key="4">
    <source>
        <dbReference type="Proteomes" id="UP001254257"/>
    </source>
</evidence>
<organism evidence="3 4">
    <name type="scientific">Bosea rubneri</name>
    <dbReference type="NCBI Taxonomy" id="3075434"/>
    <lineage>
        <taxon>Bacteria</taxon>
        <taxon>Pseudomonadati</taxon>
        <taxon>Pseudomonadota</taxon>
        <taxon>Alphaproteobacteria</taxon>
        <taxon>Hyphomicrobiales</taxon>
        <taxon>Boseaceae</taxon>
        <taxon>Bosea</taxon>
    </lineage>
</organism>
<dbReference type="GO" id="GO:0015019">
    <property type="term" value="F:heparan-alpha-glucosaminide N-acetyltransferase activity"/>
    <property type="evidence" value="ECO:0007669"/>
    <property type="project" value="UniProtKB-EC"/>
</dbReference>
<keyword evidence="1" id="KW-1133">Transmembrane helix</keyword>
<keyword evidence="1" id="KW-0812">Transmembrane</keyword>
<feature type="transmembrane region" description="Helical" evidence="1">
    <location>
        <begin position="99"/>
        <end position="116"/>
    </location>
</feature>
<dbReference type="RefSeq" id="WP_316016972.1">
    <property type="nucleotide sequence ID" value="NZ_JAWDID010000004.1"/>
</dbReference>
<feature type="transmembrane region" description="Helical" evidence="1">
    <location>
        <begin position="146"/>
        <end position="163"/>
    </location>
</feature>
<keyword evidence="4" id="KW-1185">Reference proteome</keyword>
<evidence type="ECO:0000256" key="1">
    <source>
        <dbReference type="SAM" id="Phobius"/>
    </source>
</evidence>
<keyword evidence="3" id="KW-0012">Acyltransferase</keyword>
<protein>
    <submittedName>
        <fullName evidence="3">Heparan-alpha-glucosaminide N-acetyltransferase</fullName>
        <ecNumber evidence="3">2.3.1.78</ecNumber>
    </submittedName>
</protein>
<dbReference type="EC" id="2.3.1.78" evidence="3"/>
<name>A0ABU3S2T7_9HYPH</name>
<keyword evidence="1" id="KW-0472">Membrane</keyword>
<reference evidence="3 4" key="1">
    <citation type="submission" date="2023-09" db="EMBL/GenBank/DDBJ databases">
        <title>Whole genome shotgun sequencing (WGS) of Bosea sp. ZW T0_25, isolated from stored onions (Allium cepa).</title>
        <authorList>
            <person name="Stoll D.A."/>
            <person name="Huch M."/>
        </authorList>
    </citation>
    <scope>NUCLEOTIDE SEQUENCE [LARGE SCALE GENOMIC DNA]</scope>
    <source>
        <strain evidence="3 4">ZW T0_25</strain>
    </source>
</reference>